<accession>A0ABV9B575</accession>
<name>A0ABV9B575_9ACTN</name>
<feature type="signal peptide" evidence="1">
    <location>
        <begin position="1"/>
        <end position="26"/>
    </location>
</feature>
<protein>
    <submittedName>
        <fullName evidence="2">Lactococcin 972 family bacteriocin</fullName>
    </submittedName>
</protein>
<evidence type="ECO:0000256" key="1">
    <source>
        <dbReference type="SAM" id="SignalP"/>
    </source>
</evidence>
<evidence type="ECO:0000313" key="3">
    <source>
        <dbReference type="Proteomes" id="UP001595839"/>
    </source>
</evidence>
<dbReference type="Proteomes" id="UP001595839">
    <property type="component" value="Unassembled WGS sequence"/>
</dbReference>
<comment type="caution">
    <text evidence="2">The sequence shown here is derived from an EMBL/GenBank/DDBJ whole genome shotgun (WGS) entry which is preliminary data.</text>
</comment>
<dbReference type="Pfam" id="PF09683">
    <property type="entry name" value="Lactococcin_972"/>
    <property type="match status" value="1"/>
</dbReference>
<proteinExistence type="predicted"/>
<dbReference type="EMBL" id="JBHSFK010000055">
    <property type="protein sequence ID" value="MFC4507415.1"/>
    <property type="molecule type" value="Genomic_DNA"/>
</dbReference>
<sequence>MSARRGIKVAFAAVALAAAAASPALATTVSVGGGTWSYDTGASTAWSNYKHPSVNHSSSVHGTYWSYSGCTKPGVWALASTEDSGTSSAYWDKGCSL</sequence>
<dbReference type="InterPro" id="IPR006540">
    <property type="entry name" value="Lactococcin_972"/>
</dbReference>
<evidence type="ECO:0000313" key="2">
    <source>
        <dbReference type="EMBL" id="MFC4507415.1"/>
    </source>
</evidence>
<organism evidence="2 3">
    <name type="scientific">Streptomyces vulcanius</name>
    <dbReference type="NCBI Taxonomy" id="1441876"/>
    <lineage>
        <taxon>Bacteria</taxon>
        <taxon>Bacillati</taxon>
        <taxon>Actinomycetota</taxon>
        <taxon>Actinomycetes</taxon>
        <taxon>Kitasatosporales</taxon>
        <taxon>Streptomycetaceae</taxon>
        <taxon>Streptomyces</taxon>
    </lineage>
</organism>
<feature type="chain" id="PRO_5045220148" evidence="1">
    <location>
        <begin position="27"/>
        <end position="97"/>
    </location>
</feature>
<keyword evidence="3" id="KW-1185">Reference proteome</keyword>
<dbReference type="Gene3D" id="2.60.40.2850">
    <property type="match status" value="1"/>
</dbReference>
<dbReference type="RefSeq" id="WP_381185789.1">
    <property type="nucleotide sequence ID" value="NZ_JBHSFK010000055.1"/>
</dbReference>
<reference evidence="3" key="1">
    <citation type="journal article" date="2019" name="Int. J. Syst. Evol. Microbiol.">
        <title>The Global Catalogue of Microorganisms (GCM) 10K type strain sequencing project: providing services to taxonomists for standard genome sequencing and annotation.</title>
        <authorList>
            <consortium name="The Broad Institute Genomics Platform"/>
            <consortium name="The Broad Institute Genome Sequencing Center for Infectious Disease"/>
            <person name="Wu L."/>
            <person name="Ma J."/>
        </authorList>
    </citation>
    <scope>NUCLEOTIDE SEQUENCE [LARGE SCALE GENOMIC DNA]</scope>
    <source>
        <strain evidence="3">CGMCC 4.7177</strain>
    </source>
</reference>
<keyword evidence="1" id="KW-0732">Signal</keyword>
<gene>
    <name evidence="2" type="ORF">ACFPIH_49800</name>
</gene>